<keyword evidence="8" id="KW-0238">DNA-binding</keyword>
<dbReference type="InterPro" id="IPR000055">
    <property type="entry name" value="Restrct_endonuc_typeI_TRD"/>
</dbReference>
<dbReference type="InterPro" id="IPR044946">
    <property type="entry name" value="Restrct_endonuc_typeI_TRD_sf"/>
</dbReference>
<dbReference type="PANTHER" id="PTHR42933:SF4">
    <property type="entry name" value="TYPE I RESTRICTION ENZYME ECOKI METHYLASE SUBUNIT"/>
    <property type="match status" value="1"/>
</dbReference>
<comment type="caution">
    <text evidence="13">The sequence shown here is derived from an EMBL/GenBank/DDBJ whole genome shotgun (WGS) entry which is preliminary data.</text>
</comment>
<keyword evidence="4 13" id="KW-0489">Methyltransferase</keyword>
<evidence type="ECO:0000313" key="14">
    <source>
        <dbReference type="Proteomes" id="UP000658514"/>
    </source>
</evidence>
<dbReference type="SUPFAM" id="SSF53335">
    <property type="entry name" value="S-adenosyl-L-methionine-dependent methyltransferases"/>
    <property type="match status" value="1"/>
</dbReference>
<keyword evidence="14" id="KW-1185">Reference proteome</keyword>
<name>A0ABR8A466_9CYAN</name>
<evidence type="ECO:0000256" key="8">
    <source>
        <dbReference type="ARBA" id="ARBA00023125"/>
    </source>
</evidence>
<reference evidence="13 14" key="1">
    <citation type="journal article" date="2020" name="ISME J.">
        <title>Comparative genomics reveals insights into cyanobacterial evolution and habitat adaptation.</title>
        <authorList>
            <person name="Chen M.Y."/>
            <person name="Teng W.K."/>
            <person name="Zhao L."/>
            <person name="Hu C.X."/>
            <person name="Zhou Y.K."/>
            <person name="Han B.P."/>
            <person name="Song L.R."/>
            <person name="Shu W.S."/>
        </authorList>
    </citation>
    <scope>NUCLEOTIDE SEQUENCE [LARGE SCALE GENOMIC DNA]</scope>
    <source>
        <strain evidence="13 14">FACHB-288</strain>
    </source>
</reference>
<dbReference type="Gene3D" id="3.90.220.20">
    <property type="entry name" value="DNA methylase specificity domains"/>
    <property type="match status" value="1"/>
</dbReference>
<dbReference type="InterPro" id="IPR003356">
    <property type="entry name" value="DNA_methylase_A-5"/>
</dbReference>
<dbReference type="CDD" id="cd16961">
    <property type="entry name" value="RMtype1_S_TRD-CR_like"/>
    <property type="match status" value="1"/>
</dbReference>
<dbReference type="EMBL" id="JACJQH010000002">
    <property type="protein sequence ID" value="MBD2194190.1"/>
    <property type="molecule type" value="Genomic_DNA"/>
</dbReference>
<dbReference type="EC" id="2.1.1.72" evidence="3"/>
<dbReference type="Gene3D" id="3.40.50.300">
    <property type="entry name" value="P-loop containing nucleotide triphosphate hydrolases"/>
    <property type="match status" value="1"/>
</dbReference>
<evidence type="ECO:0000256" key="2">
    <source>
        <dbReference type="ARBA" id="ARBA00010923"/>
    </source>
</evidence>
<protein>
    <recommendedName>
        <fullName evidence="3">site-specific DNA-methyltransferase (adenine-specific)</fullName>
        <ecNumber evidence="3">2.1.1.72</ecNumber>
    </recommendedName>
</protein>
<dbReference type="Proteomes" id="UP000658514">
    <property type="component" value="Unassembled WGS sequence"/>
</dbReference>
<dbReference type="SUPFAM" id="SSF52540">
    <property type="entry name" value="P-loop containing nucleoside triphosphate hydrolases"/>
    <property type="match status" value="1"/>
</dbReference>
<evidence type="ECO:0000256" key="4">
    <source>
        <dbReference type="ARBA" id="ARBA00022603"/>
    </source>
</evidence>
<evidence type="ECO:0000259" key="12">
    <source>
        <dbReference type="Pfam" id="PF02384"/>
    </source>
</evidence>
<dbReference type="InterPro" id="IPR038333">
    <property type="entry name" value="T1MK-like_N_sf"/>
</dbReference>
<evidence type="ECO:0000259" key="11">
    <source>
        <dbReference type="Pfam" id="PF01420"/>
    </source>
</evidence>
<keyword evidence="6" id="KW-0949">S-adenosyl-L-methionine</keyword>
<evidence type="ECO:0000313" key="13">
    <source>
        <dbReference type="EMBL" id="MBD2194190.1"/>
    </source>
</evidence>
<evidence type="ECO:0000256" key="7">
    <source>
        <dbReference type="ARBA" id="ARBA00022747"/>
    </source>
</evidence>
<dbReference type="InterPro" id="IPR027417">
    <property type="entry name" value="P-loop_NTPase"/>
</dbReference>
<dbReference type="RefSeq" id="WP_190541561.1">
    <property type="nucleotide sequence ID" value="NZ_CAWPNO010000051.1"/>
</dbReference>
<keyword evidence="5" id="KW-0808">Transferase</keyword>
<evidence type="ECO:0000256" key="1">
    <source>
        <dbReference type="ARBA" id="ARBA00006594"/>
    </source>
</evidence>
<dbReference type="Gene3D" id="1.20.1260.30">
    <property type="match status" value="1"/>
</dbReference>
<keyword evidence="7" id="KW-0680">Restriction system</keyword>
<evidence type="ECO:0000256" key="5">
    <source>
        <dbReference type="ARBA" id="ARBA00022679"/>
    </source>
</evidence>
<dbReference type="GO" id="GO:0032259">
    <property type="term" value="P:methylation"/>
    <property type="evidence" value="ECO:0007669"/>
    <property type="project" value="UniProtKB-KW"/>
</dbReference>
<feature type="compositionally biased region" description="Polar residues" evidence="10">
    <location>
        <begin position="265"/>
        <end position="274"/>
    </location>
</feature>
<comment type="catalytic activity">
    <reaction evidence="9">
        <text>a 2'-deoxyadenosine in DNA + S-adenosyl-L-methionine = an N(6)-methyl-2'-deoxyadenosine in DNA + S-adenosyl-L-homocysteine + H(+)</text>
        <dbReference type="Rhea" id="RHEA:15197"/>
        <dbReference type="Rhea" id="RHEA-COMP:12418"/>
        <dbReference type="Rhea" id="RHEA-COMP:12419"/>
        <dbReference type="ChEBI" id="CHEBI:15378"/>
        <dbReference type="ChEBI" id="CHEBI:57856"/>
        <dbReference type="ChEBI" id="CHEBI:59789"/>
        <dbReference type="ChEBI" id="CHEBI:90615"/>
        <dbReference type="ChEBI" id="CHEBI:90616"/>
        <dbReference type="EC" id="2.1.1.72"/>
    </reaction>
</comment>
<feature type="region of interest" description="Disordered" evidence="10">
    <location>
        <begin position="265"/>
        <end position="298"/>
    </location>
</feature>
<dbReference type="GO" id="GO:0008168">
    <property type="term" value="F:methyltransferase activity"/>
    <property type="evidence" value="ECO:0007669"/>
    <property type="project" value="UniProtKB-KW"/>
</dbReference>
<accession>A0ABR8A466</accession>
<dbReference type="Pfam" id="PF02384">
    <property type="entry name" value="N6_Mtase"/>
    <property type="match status" value="1"/>
</dbReference>
<dbReference type="PRINTS" id="PR00507">
    <property type="entry name" value="N12N6MTFRASE"/>
</dbReference>
<dbReference type="Pfam" id="PF01420">
    <property type="entry name" value="Methylase_S"/>
    <property type="match status" value="1"/>
</dbReference>
<comment type="similarity">
    <text evidence="2">Belongs to the type-I restriction system S methylase family.</text>
</comment>
<comment type="similarity">
    <text evidence="1">Belongs to the N(4)/N(6)-methyltransferase family.</text>
</comment>
<dbReference type="Gene3D" id="3.40.50.150">
    <property type="entry name" value="Vaccinia Virus protein VP39"/>
    <property type="match status" value="1"/>
</dbReference>
<feature type="domain" description="DNA methylase adenine-specific" evidence="12">
    <location>
        <begin position="145"/>
        <end position="475"/>
    </location>
</feature>
<evidence type="ECO:0000256" key="6">
    <source>
        <dbReference type="ARBA" id="ARBA00022691"/>
    </source>
</evidence>
<gene>
    <name evidence="13" type="ORF">H6G24_01610</name>
</gene>
<dbReference type="InterPro" id="IPR029063">
    <property type="entry name" value="SAM-dependent_MTases_sf"/>
</dbReference>
<dbReference type="InterPro" id="IPR051537">
    <property type="entry name" value="DNA_Adenine_Mtase"/>
</dbReference>
<dbReference type="SUPFAM" id="SSF116734">
    <property type="entry name" value="DNA methylase specificity domain"/>
    <property type="match status" value="1"/>
</dbReference>
<evidence type="ECO:0000256" key="3">
    <source>
        <dbReference type="ARBA" id="ARBA00011900"/>
    </source>
</evidence>
<evidence type="ECO:0000256" key="10">
    <source>
        <dbReference type="SAM" id="MobiDB-lite"/>
    </source>
</evidence>
<organism evidence="13 14">
    <name type="scientific">Calothrix parietina FACHB-288</name>
    <dbReference type="NCBI Taxonomy" id="2692896"/>
    <lineage>
        <taxon>Bacteria</taxon>
        <taxon>Bacillati</taxon>
        <taxon>Cyanobacteriota</taxon>
        <taxon>Cyanophyceae</taxon>
        <taxon>Nostocales</taxon>
        <taxon>Calotrichaceae</taxon>
        <taxon>Calothrix</taxon>
    </lineage>
</organism>
<feature type="domain" description="Type I restriction modification DNA specificity" evidence="11">
    <location>
        <begin position="570"/>
        <end position="657"/>
    </location>
</feature>
<evidence type="ECO:0000256" key="9">
    <source>
        <dbReference type="ARBA" id="ARBA00047942"/>
    </source>
</evidence>
<dbReference type="PANTHER" id="PTHR42933">
    <property type="entry name" value="SLR6095 PROTEIN"/>
    <property type="match status" value="1"/>
</dbReference>
<proteinExistence type="inferred from homology"/>
<sequence length="1334" mass="150958">MNSSKQRDIKEELWKVLDTYRASGKVGVNIVIHATVFLFLRWADFYEAEQEAIAAFDGFEYNPSLPHHLRWPALKSLSKYDLEKLWRNELPASLKALIHVPLGQLLRHIAYVIEFNPPYLAEPLFQLFCWVDSLPFETPEDRSACGMALESLISQASFAKDGGQFTTPQSIVSLMVALADPKPGERIYDPCFGMGGLLVASVRYMMKRAYLLPPKTWLDMRDNSIFGVEIDSVPYVIGFTRLLLEGIDRPCIELGNTLDRPLTQAFTGSPQLRNPPSREAVFERPRRSPSMQGNLESSRTDEGFDCILAVPPWGSKQNTYGYPNHFPIPVGSMEGLFLEHVMYSLRPGGRAVIALPDGVLFRHGQERKLRERLLTDFCVEGVLALPAGAFAPYTGISCNLIVIHRNTPAPSVRFFQLDEFLPNRQKATNFTPIELELRAKEVVSIFRANETTENLWNTSIDSLAQRDWELVVKRSGDTALLKRLEDLQNADPKLKVQSLRDVAEVFFSIANHQYRNYTTKNPRDSEVAANILRASDMRDFGIREPELFLTRFGEARLEGKLKPESWLRPGDIVLSTSGKIGKVAFFTDSAGFRKTLAADGIVVIRSKDEIVTPQFLFTLFRSPVYQQWLTGHAHGMSVQHLSVQTLKDLAVPVPAIALQDWLWKQTEGRNIDALNILLQGITGTAEDPILKWLERSKAVAAIGIHTEDSEYRLRWLNQFIKELLDFRNQWAHSQLRQISPEITPWLARMADAAIALRNIQDIPSGTGRIAVLENAQITVQEALINLNTASISADPIRKVSSNVSRLISQEINLLLENFEVEINLTPTSVVLGIPNEVALKIKNIATVALRNLHIRTSPKIGTGATAYLKEDEEFSIPLLIEPQQVSGTFDFLVLWTAQRLDGTSVHGEISLALAIRSLRESFTPANLGASPYIVGKPIERKEMFYGRDDVIEQIKDLLNDETQSNVILLEGNRRAGKTSILKQLQQRDNLPNWLMVECSLQGADSMATRDVFRLFARKIWEACSEVGISTWLPSQLPPTLDKPIQLQLVKALSATFSGDNPFEEFELYLQSVLKTIQPRKLLLMLDEFDKLQEGIDKGITNPQVPENIRYLLHTYSDMSAIITGSRRLKRLREEYWSVLFGFGYQIGISSLPLNAARNLVTEPVKGRLQFLPEARDRIVSLCACQPFLIQSLCTRVFEQAKRQAERTVTPTLVESAATAMVEDNEHFRTLWNYAGTERRRMILAICQRFVGGDDPTNLDFLETKFEEFGVRVPQKRGLGEDLDFLRELELIEFDSTKGREAYALSIPLMEKWIQRHVDVEDLKREAIRESEEIL</sequence>